<feature type="compositionally biased region" description="Low complexity" evidence="1">
    <location>
        <begin position="1"/>
        <end position="17"/>
    </location>
</feature>
<dbReference type="Gene3D" id="3.40.50.12080">
    <property type="match status" value="2"/>
</dbReference>
<evidence type="ECO:0000256" key="1">
    <source>
        <dbReference type="SAM" id="MobiDB-lite"/>
    </source>
</evidence>
<dbReference type="Proteomes" id="UP001157160">
    <property type="component" value="Unassembled WGS sequence"/>
</dbReference>
<feature type="domain" description="Polysaccharide biosynthesis enzyme WcbI" evidence="2">
    <location>
        <begin position="42"/>
        <end position="237"/>
    </location>
</feature>
<organism evidence="3 4">
    <name type="scientific">Arenivirga flava</name>
    <dbReference type="NCBI Taxonomy" id="1930060"/>
    <lineage>
        <taxon>Bacteria</taxon>
        <taxon>Bacillati</taxon>
        <taxon>Actinomycetota</taxon>
        <taxon>Actinomycetes</taxon>
        <taxon>Micrococcales</taxon>
        <taxon>Microbacteriaceae</taxon>
        <taxon>Arenivirga</taxon>
    </lineage>
</organism>
<protein>
    <recommendedName>
        <fullName evidence="2">Polysaccharide biosynthesis enzyme WcbI domain-containing protein</fullName>
    </recommendedName>
</protein>
<reference evidence="3 4" key="1">
    <citation type="journal article" date="2014" name="Int. J. Syst. Evol. Microbiol.">
        <title>Complete genome sequence of Corynebacterium casei LMG S-19264T (=DSM 44701T), isolated from a smear-ripened cheese.</title>
        <authorList>
            <consortium name="US DOE Joint Genome Institute (JGI-PGF)"/>
            <person name="Walter F."/>
            <person name="Albersmeier A."/>
            <person name="Kalinowski J."/>
            <person name="Ruckert C."/>
        </authorList>
    </citation>
    <scope>NUCLEOTIDE SEQUENCE [LARGE SCALE GENOMIC DNA]</scope>
    <source>
        <strain evidence="3 4">NBRC 112289</strain>
    </source>
</reference>
<dbReference type="RefSeq" id="WP_284232058.1">
    <property type="nucleotide sequence ID" value="NZ_BSUL01000001.1"/>
</dbReference>
<evidence type="ECO:0000313" key="4">
    <source>
        <dbReference type="Proteomes" id="UP001157160"/>
    </source>
</evidence>
<dbReference type="InterPro" id="IPR041307">
    <property type="entry name" value="WcbI"/>
</dbReference>
<dbReference type="Pfam" id="PF18588">
    <property type="entry name" value="WcbI"/>
    <property type="match status" value="1"/>
</dbReference>
<dbReference type="EMBL" id="BSUL01000001">
    <property type="protein sequence ID" value="GMA28675.1"/>
    <property type="molecule type" value="Genomic_DNA"/>
</dbReference>
<evidence type="ECO:0000259" key="2">
    <source>
        <dbReference type="Pfam" id="PF18588"/>
    </source>
</evidence>
<proteinExistence type="predicted"/>
<sequence>MPPEPTTASSSAIAATADDPGRRSHYAEFYGDAPTPAEPYGLVLGNCQAESLRIVLDSEGASWIRVPAVFELTADDLPHLRRLLAGAAFVVSQPIRDGYRDLPIGTAQLREAAPRAVFATVPSIRFAGLHPAHLILRDPGFVHGDPPLVPYHDLRVLAEAVGAEGLPARPSAATVRAIAELSREELRAREERARTDVIVSDLFDAPAFDLMRTINHPGNPVLRETGTRLLRALGLPGEARDPGRPLLASVEAPREAAVIEVFGIDAEPVEHWTVEGRALGVAEVREAHLAWYAERPDLVEYAWLRARPTVELWHGVS</sequence>
<feature type="region of interest" description="Disordered" evidence="1">
    <location>
        <begin position="1"/>
        <end position="26"/>
    </location>
</feature>
<comment type="caution">
    <text evidence="3">The sequence shown here is derived from an EMBL/GenBank/DDBJ whole genome shotgun (WGS) entry which is preliminary data.</text>
</comment>
<accession>A0AA37UG04</accession>
<evidence type="ECO:0000313" key="3">
    <source>
        <dbReference type="EMBL" id="GMA28675.1"/>
    </source>
</evidence>
<keyword evidence="4" id="KW-1185">Reference proteome</keyword>
<name>A0AA37UG04_9MICO</name>
<dbReference type="AlphaFoldDB" id="A0AA37UG04"/>
<gene>
    <name evidence="3" type="ORF">GCM10025874_19280</name>
</gene>